<reference evidence="9 10" key="1">
    <citation type="submission" date="2019-12" db="EMBL/GenBank/DDBJ databases">
        <authorList>
            <person name="Woiski C."/>
        </authorList>
    </citation>
    <scope>NUCLEOTIDE SEQUENCE [LARGE SCALE GENOMIC DNA]</scope>
    <source>
        <strain evidence="9 10">BOE100</strain>
    </source>
</reference>
<comment type="similarity">
    <text evidence="1">Belongs to the extradiol ring-cleavage dioxygenase family.</text>
</comment>
<dbReference type="PROSITE" id="PS51819">
    <property type="entry name" value="VOC"/>
    <property type="match status" value="2"/>
</dbReference>
<keyword evidence="3" id="KW-0479">Metal-binding</keyword>
<comment type="caution">
    <text evidence="9">The sequence shown here is derived from an EMBL/GenBank/DDBJ whole genome shotgun (WGS) entry which is preliminary data.</text>
</comment>
<dbReference type="InterPro" id="IPR017624">
    <property type="entry name" value="Catechol_2-3_dOase"/>
</dbReference>
<keyword evidence="4" id="KW-0677">Repeat</keyword>
<evidence type="ECO:0000256" key="3">
    <source>
        <dbReference type="ARBA" id="ARBA00022723"/>
    </source>
</evidence>
<evidence type="ECO:0000313" key="10">
    <source>
        <dbReference type="Proteomes" id="UP000442695"/>
    </source>
</evidence>
<dbReference type="RefSeq" id="WP_156860040.1">
    <property type="nucleotide sequence ID" value="NZ_WOWR01000091.1"/>
</dbReference>
<dbReference type="InterPro" id="IPR054560">
    <property type="entry name" value="XylE-like_N"/>
</dbReference>
<gene>
    <name evidence="9" type="ORF">GN299_32220</name>
</gene>
<dbReference type="InterPro" id="IPR004360">
    <property type="entry name" value="Glyas_Fos-R_dOase_dom"/>
</dbReference>
<keyword evidence="6 9" id="KW-0223">Dioxygenase</keyword>
<evidence type="ECO:0000256" key="2">
    <source>
        <dbReference type="ARBA" id="ARBA00011881"/>
    </source>
</evidence>
<proteinExistence type="inferred from homology"/>
<feature type="domain" description="VOC" evidence="8">
    <location>
        <begin position="5"/>
        <end position="120"/>
    </location>
</feature>
<dbReference type="PANTHER" id="PTHR21366">
    <property type="entry name" value="GLYOXALASE FAMILY PROTEIN"/>
    <property type="match status" value="1"/>
</dbReference>
<keyword evidence="5" id="KW-0058">Aromatic hydrocarbons catabolism</keyword>
<dbReference type="EC" id="1.13.11.2" evidence="9"/>
<keyword evidence="7 9" id="KW-0560">Oxidoreductase</keyword>
<dbReference type="Proteomes" id="UP000442695">
    <property type="component" value="Unassembled WGS sequence"/>
</dbReference>
<protein>
    <submittedName>
        <fullName evidence="9">Catechol 2,3-dioxygenase</fullName>
        <ecNumber evidence="9">1.13.11.2</ecNumber>
    </submittedName>
</protein>
<dbReference type="Pfam" id="PF00903">
    <property type="entry name" value="Glyoxalase"/>
    <property type="match status" value="1"/>
</dbReference>
<name>A0A7V8E9K9_PSEPU</name>
<accession>A0A7V8E9K9</accession>
<dbReference type="NCBIfam" id="TIGR03211">
    <property type="entry name" value="catechol_2_3"/>
    <property type="match status" value="1"/>
</dbReference>
<evidence type="ECO:0000256" key="7">
    <source>
        <dbReference type="ARBA" id="ARBA00023002"/>
    </source>
</evidence>
<dbReference type="Pfam" id="PF22247">
    <property type="entry name" value="Diox-like_N"/>
    <property type="match status" value="1"/>
</dbReference>
<evidence type="ECO:0000256" key="5">
    <source>
        <dbReference type="ARBA" id="ARBA00022797"/>
    </source>
</evidence>
<evidence type="ECO:0000313" key="9">
    <source>
        <dbReference type="EMBL" id="KAF0250763.1"/>
    </source>
</evidence>
<dbReference type="InterPro" id="IPR037523">
    <property type="entry name" value="VOC_core"/>
</dbReference>
<dbReference type="SUPFAM" id="SSF54593">
    <property type="entry name" value="Glyoxalase/Bleomycin resistance protein/Dihydroxybiphenyl dioxygenase"/>
    <property type="match status" value="1"/>
</dbReference>
<sequence length="314" mass="35076">MGILRVGHVDLNVGDLDRALHHYVNIIGLTETSRDEQGRVYLKAWDEWDAYSLILSPAGGPGLNHIAYKVEHDSDLNELAEKIGSRGVAVTWHTEGHLHACGRSIAFDLPSGHRMYLYAAKAVVGKAVGTLNPDPWPDDLRGAGVHWLDHVMLTCPVDESKGVNTVIETTDFLMRVLGFNLAEQVVTDAEGKNQFATWLFRGTKAHDLALGAGASTGLHHIAFYLENWNDVLRGADILGKNKVRMDVTPQRHGITRGQTTYFFDPSGNRNEMFAGMGYFTQPDMPTITWHVEDIWRGIFFHEGQPRPDFLENYT</sequence>
<evidence type="ECO:0000259" key="8">
    <source>
        <dbReference type="PROSITE" id="PS51819"/>
    </source>
</evidence>
<evidence type="ECO:0000256" key="4">
    <source>
        <dbReference type="ARBA" id="ARBA00022737"/>
    </source>
</evidence>
<organism evidence="9 10">
    <name type="scientific">Pseudomonas putida</name>
    <name type="common">Arthrobacter siderocapsulatus</name>
    <dbReference type="NCBI Taxonomy" id="303"/>
    <lineage>
        <taxon>Bacteria</taxon>
        <taxon>Pseudomonadati</taxon>
        <taxon>Pseudomonadota</taxon>
        <taxon>Gammaproteobacteria</taxon>
        <taxon>Pseudomonadales</taxon>
        <taxon>Pseudomonadaceae</taxon>
        <taxon>Pseudomonas</taxon>
    </lineage>
</organism>
<dbReference type="GO" id="GO:0008198">
    <property type="term" value="F:ferrous iron binding"/>
    <property type="evidence" value="ECO:0007669"/>
    <property type="project" value="InterPro"/>
</dbReference>
<comment type="subunit">
    <text evidence="2">Homotetramer.</text>
</comment>
<evidence type="ECO:0000256" key="1">
    <source>
        <dbReference type="ARBA" id="ARBA00008784"/>
    </source>
</evidence>
<dbReference type="EMBL" id="WOWR01000091">
    <property type="protein sequence ID" value="KAF0250763.1"/>
    <property type="molecule type" value="Genomic_DNA"/>
</dbReference>
<dbReference type="InterPro" id="IPR050383">
    <property type="entry name" value="GlyoxalaseI/FosfomycinResist"/>
</dbReference>
<dbReference type="GO" id="GO:0018577">
    <property type="term" value="F:catechol 2,3-dioxygenase activity"/>
    <property type="evidence" value="ECO:0007669"/>
    <property type="project" value="UniProtKB-EC"/>
</dbReference>
<feature type="domain" description="VOC" evidence="8">
    <location>
        <begin position="147"/>
        <end position="275"/>
    </location>
</feature>
<dbReference type="InterPro" id="IPR029068">
    <property type="entry name" value="Glyas_Bleomycin-R_OHBP_Dase"/>
</dbReference>
<dbReference type="AlphaFoldDB" id="A0A7V8E9K9"/>
<evidence type="ECO:0000256" key="6">
    <source>
        <dbReference type="ARBA" id="ARBA00022964"/>
    </source>
</evidence>
<dbReference type="Gene3D" id="3.10.180.10">
    <property type="entry name" value="2,3-Dihydroxybiphenyl 1,2-Dioxygenase, domain 1"/>
    <property type="match status" value="2"/>
</dbReference>